<name>A0A7R8CZM3_LEPSM</name>
<dbReference type="EMBL" id="HG994585">
    <property type="protein sequence ID" value="CAF2976707.1"/>
    <property type="molecule type" value="Genomic_DNA"/>
</dbReference>
<dbReference type="Proteomes" id="UP000675881">
    <property type="component" value="Chromosome 6"/>
</dbReference>
<dbReference type="PANTHER" id="PTHR46481">
    <property type="entry name" value="ZINC FINGER BED DOMAIN-CONTAINING PROTEIN 4"/>
    <property type="match status" value="1"/>
</dbReference>
<dbReference type="OrthoDB" id="6369394at2759"/>
<dbReference type="PANTHER" id="PTHR46481:SF9">
    <property type="entry name" value="ZINC FINGER BED DOMAIN-CONTAINING PROTEIN 1-LIKE"/>
    <property type="match status" value="1"/>
</dbReference>
<evidence type="ECO:0000313" key="2">
    <source>
        <dbReference type="Proteomes" id="UP000675881"/>
    </source>
</evidence>
<proteinExistence type="predicted"/>
<organism evidence="1 2">
    <name type="scientific">Lepeophtheirus salmonis</name>
    <name type="common">Salmon louse</name>
    <name type="synonym">Caligus salmonis</name>
    <dbReference type="NCBI Taxonomy" id="72036"/>
    <lineage>
        <taxon>Eukaryota</taxon>
        <taxon>Metazoa</taxon>
        <taxon>Ecdysozoa</taxon>
        <taxon>Arthropoda</taxon>
        <taxon>Crustacea</taxon>
        <taxon>Multicrustacea</taxon>
        <taxon>Hexanauplia</taxon>
        <taxon>Copepoda</taxon>
        <taxon>Siphonostomatoida</taxon>
        <taxon>Caligidae</taxon>
        <taxon>Lepeophtheirus</taxon>
    </lineage>
</organism>
<dbReference type="AlphaFoldDB" id="A0A7R8CZM3"/>
<reference evidence="1" key="1">
    <citation type="submission" date="2021-02" db="EMBL/GenBank/DDBJ databases">
        <authorList>
            <person name="Bekaert M."/>
        </authorList>
    </citation>
    <scope>NUCLEOTIDE SEQUENCE</scope>
    <source>
        <strain evidence="1">IoA-00</strain>
    </source>
</reference>
<dbReference type="SUPFAM" id="SSF53098">
    <property type="entry name" value="Ribonuclease H-like"/>
    <property type="match status" value="1"/>
</dbReference>
<dbReference type="InterPro" id="IPR052035">
    <property type="entry name" value="ZnF_BED_domain_contain"/>
</dbReference>
<gene>
    <name evidence="1" type="ORF">LSAA_12420</name>
</gene>
<accession>A0A7R8CZM3</accession>
<keyword evidence="2" id="KW-1185">Reference proteome</keyword>
<evidence type="ECO:0000313" key="1">
    <source>
        <dbReference type="EMBL" id="CAF2976707.1"/>
    </source>
</evidence>
<dbReference type="InterPro" id="IPR012337">
    <property type="entry name" value="RNaseH-like_sf"/>
</dbReference>
<protein>
    <submittedName>
        <fullName evidence="1">(salmon louse) hypothetical protein</fullName>
    </submittedName>
</protein>
<sequence>MKTCCLQTFFLPQEQYPENNIAEQIRGALEEWDLEEDQQVCVTTDNASNMINALELYGRMHLQCFMHMLHMAIENAMKSDSMINSAISGCNKLVSYFSLSLSKRRALEQVQQRLNLPVHGLITECCTRWGTRVHMINRILEQEKALHEVLSEDKDTKYLILGHHDLNVLESVCKVLEPLLEFTDALSGEGYVCVSHIKPVLNLFHSTILAKEEGDTDITSSLKKKIWKFINDKYEDKVIQELLDVSSFLDPRYKTQYISDCDIPIVKARLVSEMKSMHSTECMRVEELSQPPTKKAKKSLASFFKRTTTSTSMTIDPTNAIESELSVYMQSSTIDTEENPLLWWRIQKNQLSPTEHHGKEILMRPSYQLSIRENIKYIREHCQ</sequence>